<dbReference type="Proteomes" id="UP000255177">
    <property type="component" value="Unassembled WGS sequence"/>
</dbReference>
<gene>
    <name evidence="6" type="primary">hpgT</name>
    <name evidence="6" type="ORF">CCOS864_00759</name>
</gene>
<accession>A0A380SUS9</accession>
<protein>
    <submittedName>
        <fullName evidence="6">(S)-3,5-dihydroxyphenylglycine transaminase</fullName>
        <ecNumber evidence="6">2.6.1.103</ecNumber>
    </submittedName>
</protein>
<keyword evidence="7" id="KW-1185">Reference proteome</keyword>
<dbReference type="AlphaFoldDB" id="A0A380SUS9"/>
<dbReference type="PANTHER" id="PTHR42790:SF19">
    <property type="entry name" value="KYNURENINE_ALPHA-AMINOADIPATE AMINOTRANSFERASE, MITOCHONDRIAL"/>
    <property type="match status" value="1"/>
</dbReference>
<evidence type="ECO:0000256" key="3">
    <source>
        <dbReference type="ARBA" id="ARBA00022679"/>
    </source>
</evidence>
<dbReference type="InterPro" id="IPR015421">
    <property type="entry name" value="PyrdxlP-dep_Trfase_major"/>
</dbReference>
<sequence>MSTISESSVFDEPVLNVIHLLNSLTGEHPQAISLASGRPDDEQCDPALIERGLASYTRYLDQPASVATLLCQYSATAGIINELLAEHMRVDEGLCPVDPDCLVVCQGFQEAVTLALLALFDKGGVLLVPDPVFSGITGIAKLLKIEVVAVPMATFLDPRALRHFISTVQCQGRKVRAIYAIPDFSNPTADSLSFDARQAMLDIARACDFYVLEDNAYRYFRYEGDRLPAMKALDSERVFYLGSFAKSIFPGLRMGYVVAPQGVHAPEWTARLCKSKSLVSVHTPALCQAVVGGLLLDNQFSLVQLNAARVAAYARKRDYMLECLAQAFADQPGVSWNRPAGGFFINLKLPFEFTQAQMKECAIAFRVIVFPVALFSLLGHGTREVRLSFSNVSLEQIRVAIERFGAYVDTQLGCGSRSATEHHATDDLIRAEQADRGA</sequence>
<keyword evidence="4" id="KW-0663">Pyridoxal phosphate</keyword>
<dbReference type="EC" id="2.6.1.103" evidence="6"/>
<dbReference type="Gene3D" id="3.90.1150.10">
    <property type="entry name" value="Aspartate Aminotransferase, domain 1"/>
    <property type="match status" value="1"/>
</dbReference>
<comment type="cofactor">
    <cofactor evidence="1">
        <name>pyridoxal 5'-phosphate</name>
        <dbReference type="ChEBI" id="CHEBI:597326"/>
    </cofactor>
</comment>
<dbReference type="SUPFAM" id="SSF53383">
    <property type="entry name" value="PLP-dependent transferases"/>
    <property type="match status" value="1"/>
</dbReference>
<dbReference type="GO" id="GO:0030170">
    <property type="term" value="F:pyridoxal phosphate binding"/>
    <property type="evidence" value="ECO:0007669"/>
    <property type="project" value="InterPro"/>
</dbReference>
<dbReference type="InterPro" id="IPR015422">
    <property type="entry name" value="PyrdxlP-dep_Trfase_small"/>
</dbReference>
<dbReference type="PANTHER" id="PTHR42790">
    <property type="entry name" value="AMINOTRANSFERASE"/>
    <property type="match status" value="1"/>
</dbReference>
<dbReference type="GO" id="GO:0008483">
    <property type="term" value="F:transaminase activity"/>
    <property type="evidence" value="ECO:0007669"/>
    <property type="project" value="UniProtKB-KW"/>
</dbReference>
<feature type="domain" description="Aminotransferase class I/classII large" evidence="5">
    <location>
        <begin position="64"/>
        <end position="404"/>
    </location>
</feature>
<evidence type="ECO:0000256" key="4">
    <source>
        <dbReference type="ARBA" id="ARBA00022898"/>
    </source>
</evidence>
<name>A0A380SUS9_9PSED</name>
<evidence type="ECO:0000256" key="1">
    <source>
        <dbReference type="ARBA" id="ARBA00001933"/>
    </source>
</evidence>
<evidence type="ECO:0000256" key="2">
    <source>
        <dbReference type="ARBA" id="ARBA00022576"/>
    </source>
</evidence>
<evidence type="ECO:0000259" key="5">
    <source>
        <dbReference type="Pfam" id="PF00155"/>
    </source>
</evidence>
<dbReference type="Pfam" id="PF00155">
    <property type="entry name" value="Aminotran_1_2"/>
    <property type="match status" value="1"/>
</dbReference>
<keyword evidence="3 6" id="KW-0808">Transferase</keyword>
<dbReference type="InterPro" id="IPR050859">
    <property type="entry name" value="Class-I_PLP-dep_aminotransf"/>
</dbReference>
<organism evidence="6 7">
    <name type="scientific">Pseudomonas wadenswilerensis</name>
    <dbReference type="NCBI Taxonomy" id="1785161"/>
    <lineage>
        <taxon>Bacteria</taxon>
        <taxon>Pseudomonadati</taxon>
        <taxon>Pseudomonadota</taxon>
        <taxon>Gammaproteobacteria</taxon>
        <taxon>Pseudomonadales</taxon>
        <taxon>Pseudomonadaceae</taxon>
        <taxon>Pseudomonas</taxon>
    </lineage>
</organism>
<keyword evidence="2 6" id="KW-0032">Aminotransferase</keyword>
<dbReference type="RefSeq" id="WP_115085130.1">
    <property type="nucleotide sequence ID" value="NZ_CBCSFG010000004.1"/>
</dbReference>
<dbReference type="InterPro" id="IPR015424">
    <property type="entry name" value="PyrdxlP-dep_Trfase"/>
</dbReference>
<evidence type="ECO:0000313" key="6">
    <source>
        <dbReference type="EMBL" id="SUQ61344.1"/>
    </source>
</evidence>
<dbReference type="EMBL" id="UIDD01000003">
    <property type="protein sequence ID" value="SUQ61344.1"/>
    <property type="molecule type" value="Genomic_DNA"/>
</dbReference>
<dbReference type="CDD" id="cd00609">
    <property type="entry name" value="AAT_like"/>
    <property type="match status" value="1"/>
</dbReference>
<dbReference type="InterPro" id="IPR004839">
    <property type="entry name" value="Aminotransferase_I/II_large"/>
</dbReference>
<dbReference type="Gene3D" id="3.40.640.10">
    <property type="entry name" value="Type I PLP-dependent aspartate aminotransferase-like (Major domain)"/>
    <property type="match status" value="1"/>
</dbReference>
<dbReference type="GO" id="GO:1901605">
    <property type="term" value="P:alpha-amino acid metabolic process"/>
    <property type="evidence" value="ECO:0007669"/>
    <property type="project" value="TreeGrafter"/>
</dbReference>
<proteinExistence type="predicted"/>
<evidence type="ECO:0000313" key="7">
    <source>
        <dbReference type="Proteomes" id="UP000255177"/>
    </source>
</evidence>
<reference evidence="7" key="1">
    <citation type="submission" date="2018-07" db="EMBL/GenBank/DDBJ databases">
        <authorList>
            <person name="Blom J."/>
        </authorList>
    </citation>
    <scope>NUCLEOTIDE SEQUENCE [LARGE SCALE GENOMIC DNA]</scope>
    <source>
        <strain evidence="7">CCOS 864</strain>
    </source>
</reference>